<dbReference type="InterPro" id="IPR036567">
    <property type="entry name" value="RHF-like"/>
</dbReference>
<dbReference type="Gene3D" id="3.30.160.100">
    <property type="entry name" value="Ribosome hibernation promotion factor-like"/>
    <property type="match status" value="1"/>
</dbReference>
<dbReference type="Proteomes" id="UP000588068">
    <property type="component" value="Unassembled WGS sequence"/>
</dbReference>
<protein>
    <submittedName>
        <fullName evidence="1">Ribosome-associated translation inhibitor RaiA</fullName>
    </submittedName>
</protein>
<proteinExistence type="predicted"/>
<evidence type="ECO:0000313" key="2">
    <source>
        <dbReference type="Proteomes" id="UP000588068"/>
    </source>
</evidence>
<dbReference type="SUPFAM" id="SSF69754">
    <property type="entry name" value="Ribosome binding protein Y (YfiA homologue)"/>
    <property type="match status" value="1"/>
</dbReference>
<accession>A0A841HKE3</accession>
<dbReference type="EMBL" id="JACHHZ010000002">
    <property type="protein sequence ID" value="MBB6093044.1"/>
    <property type="molecule type" value="Genomic_DNA"/>
</dbReference>
<gene>
    <name evidence="1" type="ORF">HNQ60_001922</name>
</gene>
<keyword evidence="2" id="KW-1185">Reference proteome</keyword>
<dbReference type="AlphaFoldDB" id="A0A841HKE3"/>
<organism evidence="1 2">
    <name type="scientific">Povalibacter uvarum</name>
    <dbReference type="NCBI Taxonomy" id="732238"/>
    <lineage>
        <taxon>Bacteria</taxon>
        <taxon>Pseudomonadati</taxon>
        <taxon>Pseudomonadota</taxon>
        <taxon>Gammaproteobacteria</taxon>
        <taxon>Steroidobacterales</taxon>
        <taxon>Steroidobacteraceae</taxon>
        <taxon>Povalibacter</taxon>
    </lineage>
</organism>
<name>A0A841HKE3_9GAMM</name>
<evidence type="ECO:0000313" key="1">
    <source>
        <dbReference type="EMBL" id="MBB6093044.1"/>
    </source>
</evidence>
<dbReference type="RefSeq" id="WP_184331042.1">
    <property type="nucleotide sequence ID" value="NZ_JACHHZ010000002.1"/>
</dbReference>
<sequence>MNEFVVPAMQVTFRHTDHSEALEARIRELAGKLIRFHDRITSCRVVVDGPSHSERHREFAVSLDVLFPGGAIHANSGRASRSEHSDPYIAARDAFENAKRQLVS</sequence>
<reference evidence="1 2" key="1">
    <citation type="submission" date="2020-08" db="EMBL/GenBank/DDBJ databases">
        <title>Genomic Encyclopedia of Type Strains, Phase IV (KMG-IV): sequencing the most valuable type-strain genomes for metagenomic binning, comparative biology and taxonomic classification.</title>
        <authorList>
            <person name="Goeker M."/>
        </authorList>
    </citation>
    <scope>NUCLEOTIDE SEQUENCE [LARGE SCALE GENOMIC DNA]</scope>
    <source>
        <strain evidence="1 2">DSM 26723</strain>
    </source>
</reference>
<comment type="caution">
    <text evidence="1">The sequence shown here is derived from an EMBL/GenBank/DDBJ whole genome shotgun (WGS) entry which is preliminary data.</text>
</comment>
<dbReference type="InterPro" id="IPR003489">
    <property type="entry name" value="RHF/RaiA"/>
</dbReference>
<dbReference type="Pfam" id="PF02482">
    <property type="entry name" value="Ribosomal_S30AE"/>
    <property type="match status" value="1"/>
</dbReference>